<dbReference type="AlphaFoldDB" id="A0AAE9D8H8"/>
<name>A0AAE9D8H8_CAEBR</name>
<accession>A0AAE9D8H8</accession>
<evidence type="ECO:0000313" key="2">
    <source>
        <dbReference type="EMBL" id="ULT98537.1"/>
    </source>
</evidence>
<organism evidence="2 3">
    <name type="scientific">Caenorhabditis briggsae</name>
    <dbReference type="NCBI Taxonomy" id="6238"/>
    <lineage>
        <taxon>Eukaryota</taxon>
        <taxon>Metazoa</taxon>
        <taxon>Ecdysozoa</taxon>
        <taxon>Nematoda</taxon>
        <taxon>Chromadorea</taxon>
        <taxon>Rhabditida</taxon>
        <taxon>Rhabditina</taxon>
        <taxon>Rhabditomorpha</taxon>
        <taxon>Rhabditoidea</taxon>
        <taxon>Rhabditidae</taxon>
        <taxon>Peloderinae</taxon>
        <taxon>Caenorhabditis</taxon>
    </lineage>
</organism>
<dbReference type="PANTHER" id="PTHR22899">
    <property type="entry name" value="CYCLIN-RELATED F-BOX FAMILY"/>
    <property type="match status" value="1"/>
</dbReference>
<evidence type="ECO:0000313" key="3">
    <source>
        <dbReference type="Proteomes" id="UP000827892"/>
    </source>
</evidence>
<gene>
    <name evidence="2" type="ORF">L3Y34_000123</name>
</gene>
<dbReference type="EMBL" id="CP090893">
    <property type="protein sequence ID" value="ULT98537.1"/>
    <property type="molecule type" value="Genomic_DNA"/>
</dbReference>
<dbReference type="OMA" id="VYFHITH"/>
<proteinExistence type="predicted"/>
<feature type="domain" description="F-box" evidence="1">
    <location>
        <begin position="47"/>
        <end position="86"/>
    </location>
</feature>
<evidence type="ECO:0000259" key="1">
    <source>
        <dbReference type="Pfam" id="PF00646"/>
    </source>
</evidence>
<dbReference type="Proteomes" id="UP000827892">
    <property type="component" value="Chromosome III"/>
</dbReference>
<dbReference type="PANTHER" id="PTHR22899:SF0">
    <property type="entry name" value="F-BOX ASSOCIATED DOMAIN-CONTAINING PROTEIN-RELATED"/>
    <property type="match status" value="1"/>
</dbReference>
<dbReference type="Pfam" id="PF00646">
    <property type="entry name" value="F-box"/>
    <property type="match status" value="1"/>
</dbReference>
<reference evidence="2 3" key="1">
    <citation type="submission" date="2022-05" db="EMBL/GenBank/DDBJ databases">
        <title>Chromosome-level reference genomes for two strains of Caenorhabditis briggsae: an improved platform for comparative genomics.</title>
        <authorList>
            <person name="Stevens L."/>
            <person name="Andersen E.C."/>
        </authorList>
    </citation>
    <scope>NUCLEOTIDE SEQUENCE [LARGE SCALE GENOMIC DNA]</scope>
    <source>
        <strain evidence="2">QX1410_ONT</strain>
        <tissue evidence="2">Whole-organism</tissue>
    </source>
</reference>
<dbReference type="InterPro" id="IPR053222">
    <property type="entry name" value="Zygotic_Embryogenesis-Asso"/>
</dbReference>
<dbReference type="InterPro" id="IPR001810">
    <property type="entry name" value="F-box_dom"/>
</dbReference>
<protein>
    <recommendedName>
        <fullName evidence="1">F-box domain-containing protein</fullName>
    </recommendedName>
</protein>
<sequence>MTDLREELGKCLQTYMICMFLEILCMDIHKLLKKLFERPPKMIIPIFELPWLARKHIISKLPIEEIIHFSFISEDCKELVRDLNLKPDKIRIKIGSSDATSSIEYYEEKLLMLRFGTRYKRFQFQKSLVPSSILFDTDEQLAERIDRSDMSLRDWIIHFMDILKCENLEVTFSQLSPLINFEYIKKTFKGLAVDTLKIDNCSYEYYKLAVQEFQTIKNLHIFRTRVNRIIEAPIQNLLSKKLEYLCLTDSTKVSAFQIATSKVLNLHYKMFVKPEEMKGFFWKYWRNGSNPDLESLCFNCFIIGQRSPIIFMEKLLEGIEFSRASEGLERKFERRKIEGYLEKAFRGGFDMKRKDGKRATLFYERIFEMFKICFVIWP</sequence>